<feature type="compositionally biased region" description="Polar residues" evidence="1">
    <location>
        <begin position="859"/>
        <end position="874"/>
    </location>
</feature>
<protein>
    <submittedName>
        <fullName evidence="3">Uncharacterized protein C15orf39 homolog</fullName>
    </submittedName>
</protein>
<feature type="compositionally biased region" description="Basic and acidic residues" evidence="1">
    <location>
        <begin position="590"/>
        <end position="601"/>
    </location>
</feature>
<feature type="compositionally biased region" description="Polar residues" evidence="1">
    <location>
        <begin position="432"/>
        <end position="449"/>
    </location>
</feature>
<dbReference type="SUPFAM" id="SSF69349">
    <property type="entry name" value="Phage fibre proteins"/>
    <property type="match status" value="1"/>
</dbReference>
<dbReference type="Proteomes" id="UP000694871">
    <property type="component" value="Unplaced"/>
</dbReference>
<feature type="region of interest" description="Disordered" evidence="1">
    <location>
        <begin position="189"/>
        <end position="213"/>
    </location>
</feature>
<feature type="compositionally biased region" description="Basic and acidic residues" evidence="1">
    <location>
        <begin position="564"/>
        <end position="580"/>
    </location>
</feature>
<dbReference type="GeneID" id="107110721"/>
<accession>A0ABM1JZW6</accession>
<name>A0ABM1JZW6_GEKJA</name>
<sequence length="1387" mass="150970">MAEKRRLEAVGAVAYSKLPRLEADPNHVHAAGLCRSGVLPGHASDGHYSYQGTYFGYPLQCHESPELSVHWSPAEPYVPCTDGGISQQLRPEKGRCMFYRQDSGGLGMWAQNPSYEKRKDCLVGDTLAAQEKWTNYSGHTDFIQQGWIQGYPMLHSSQVPAGCAPLLVPKPVYRNHVYCTDAGYSPKASPVPGMPAVSPSKRPTNVEWTPPSSGHAVNASCGSAAAKKGQVAESGFLPLPQSWKDAVAAPPGFSPYHKTFENLQVAPSASSVDASYPAGCKNRKSVPEQCAGSPCGKGWTKLPPPASPLAASQGLICQERSSACYPLPSYPLTSHEQLVLYNQSIAHAEKQKALFALPACKSFNFPAGNDPQLLPRTCFPPAPRSYYPGYLESDFYRAPGSPLVPSPGLKVSREHESQQNSHSKISFEHRNPISTCSVTERSSRGSSFPSREGPRDWPGADGSAEPANESFRCQRATPQPPAFQQLYSAERSPRCVDGYRPTQEAFYGTGPCLLEKGHSREVGPSYAEKQSGLSSEDKKRDPGKPLQSGACIVIPDSPVASHDPCLKGDSRRSRISERSDSLIQQLLQSPDKEPRDLKRTEAPLSPSSPPMPVIHNVFSLAPYREYLEGSAVSLRPPSLEGCPAEKSSSAKSWQKAGGTTSPRPPSAASSKTPGASLDQGKDIACNAAAEGSRKDPSGSCIVPEKESRGYPGFCENYRGCQNAPATSSQGATGCASEFAKEDHALDLSLKTEGLPDVLRAQGPAGKPESLERENGKIDGESVKEDPAKGQEVIQESNPPASQPPQKNRSGEKSNFQSSAAFLYKKFKILKPRAAGPGSTTQQNFLFQSNSQIDALSNNASLQRDSKQAATQQNHLPVPQSSQPVVTQQNYLPVQHSFQLVVFQQNHLSVQQSSQQVVTQQNHLPVQQSSQWVVTQQNGLPVQQSCLQAVTQQNSLPVQQSCQQAVTRQNSLPVQQSSQQVVTQQHHLPVQQSSQQVVTQQHHLPVQQSSQQVVTQQHHLPVQQSSQQVVTQQHHLPVQQSSQWVVTQQNGLPAQQSGQQVVTRQNSLPVQQSCQQAVTRQNSLPVQQSFQQMVTRRNSLPALHIVHEKSAKPNAQHLSRKCRKQPDTSKLPLLDMPAGSPALGEVSASLPPSCKSPTQHPSPKQYFTALHASVCAAISDSVSTSSPELLREWLEKAEPERKPKSKAAVPAKAKSGPKTPEAPKPSKAKRVWLASKDTAGLLKRLQSRLETFLLTRECPFPNVVRAGAIFIPIHVVKEQLFGNLPGASVDHVLQAHKVELRPTTLTEEKLLRERDLKTCTSRMLKLLALKQLPDIYPDLLDLHWHHCVKQQLGEPAEEIWSEDLEAAGVSRCLQSASQVLSPGVRGKH</sequence>
<feature type="region of interest" description="Disordered" evidence="1">
    <location>
        <begin position="517"/>
        <end position="612"/>
    </location>
</feature>
<keyword evidence="2" id="KW-1185">Reference proteome</keyword>
<dbReference type="RefSeq" id="XP_015267003.1">
    <property type="nucleotide sequence ID" value="XM_015411517.1"/>
</dbReference>
<proteinExistence type="predicted"/>
<feature type="compositionally biased region" description="Polar residues" evidence="1">
    <location>
        <begin position="201"/>
        <end position="212"/>
    </location>
</feature>
<gene>
    <name evidence="3" type="primary">LOC107110721</name>
</gene>
<dbReference type="InterPro" id="IPR037656">
    <property type="entry name" value="DUF5525"/>
</dbReference>
<evidence type="ECO:0000256" key="1">
    <source>
        <dbReference type="SAM" id="MobiDB-lite"/>
    </source>
</evidence>
<feature type="region of interest" description="Disordered" evidence="1">
    <location>
        <begin position="757"/>
        <end position="814"/>
    </location>
</feature>
<feature type="region of interest" description="Disordered" evidence="1">
    <location>
        <begin position="637"/>
        <end position="680"/>
    </location>
</feature>
<feature type="region of interest" description="Disordered" evidence="1">
    <location>
        <begin position="859"/>
        <end position="880"/>
    </location>
</feature>
<feature type="region of interest" description="Disordered" evidence="1">
    <location>
        <begin position="406"/>
        <end position="479"/>
    </location>
</feature>
<feature type="non-terminal residue" evidence="3">
    <location>
        <position position="1387"/>
    </location>
</feature>
<feature type="region of interest" description="Disordered" evidence="1">
    <location>
        <begin position="1194"/>
        <end position="1227"/>
    </location>
</feature>
<evidence type="ECO:0000313" key="2">
    <source>
        <dbReference type="Proteomes" id="UP000694871"/>
    </source>
</evidence>
<dbReference type="Pfam" id="PF17663">
    <property type="entry name" value="DUF5525"/>
    <property type="match status" value="1"/>
</dbReference>
<feature type="region of interest" description="Disordered" evidence="1">
    <location>
        <begin position="1110"/>
        <end position="1161"/>
    </location>
</feature>
<feature type="compositionally biased region" description="Low complexity" evidence="1">
    <location>
        <begin position="1205"/>
        <end position="1217"/>
    </location>
</feature>
<dbReference type="PANTHER" id="PTHR28422">
    <property type="entry name" value="SIMILAR TO HUMAN CHROMOSOME 15 OPEN READING FRAME 39"/>
    <property type="match status" value="1"/>
</dbReference>
<feature type="compositionally biased region" description="Polar residues" evidence="1">
    <location>
        <begin position="793"/>
        <end position="814"/>
    </location>
</feature>
<organism evidence="2 3">
    <name type="scientific">Gekko japonicus</name>
    <name type="common">Schlegel's Japanese gecko</name>
    <dbReference type="NCBI Taxonomy" id="146911"/>
    <lineage>
        <taxon>Eukaryota</taxon>
        <taxon>Metazoa</taxon>
        <taxon>Chordata</taxon>
        <taxon>Craniata</taxon>
        <taxon>Vertebrata</taxon>
        <taxon>Euteleostomi</taxon>
        <taxon>Lepidosauria</taxon>
        <taxon>Squamata</taxon>
        <taxon>Bifurcata</taxon>
        <taxon>Gekkota</taxon>
        <taxon>Gekkonidae</taxon>
        <taxon>Gekkoninae</taxon>
        <taxon>Gekko</taxon>
    </lineage>
</organism>
<dbReference type="PANTHER" id="PTHR28422:SF1">
    <property type="entry name" value="SIMILAR TO HUMAN CHROMOSOME 15 OPEN READING FRAME 39"/>
    <property type="match status" value="1"/>
</dbReference>
<feature type="compositionally biased region" description="Basic and acidic residues" evidence="1">
    <location>
        <begin position="768"/>
        <end position="788"/>
    </location>
</feature>
<reference evidence="3" key="1">
    <citation type="submission" date="2025-08" db="UniProtKB">
        <authorList>
            <consortium name="RefSeq"/>
        </authorList>
    </citation>
    <scope>IDENTIFICATION</scope>
</reference>
<evidence type="ECO:0000313" key="3">
    <source>
        <dbReference type="RefSeq" id="XP_015267003.1"/>
    </source>
</evidence>